<evidence type="ECO:0000256" key="1">
    <source>
        <dbReference type="ARBA" id="ARBA00006096"/>
    </source>
</evidence>
<dbReference type="InterPro" id="IPR012338">
    <property type="entry name" value="Beta-lactam/transpept-like"/>
</dbReference>
<dbReference type="PANTHER" id="PTHR30023">
    <property type="entry name" value="D-ALANYL-D-ALANINE CARBOXYPEPTIDASE"/>
    <property type="match status" value="1"/>
</dbReference>
<dbReference type="GO" id="GO:0000270">
    <property type="term" value="P:peptidoglycan metabolic process"/>
    <property type="evidence" value="ECO:0007669"/>
    <property type="project" value="TreeGrafter"/>
</dbReference>
<evidence type="ECO:0000256" key="3">
    <source>
        <dbReference type="SAM" id="MobiDB-lite"/>
    </source>
</evidence>
<keyword evidence="5" id="KW-0121">Carboxypeptidase</keyword>
<gene>
    <name evidence="5" type="primary">dacB</name>
    <name evidence="5" type="ORF">H1R19_19040</name>
</gene>
<keyword evidence="5" id="KW-0645">Protease</keyword>
<evidence type="ECO:0000313" key="6">
    <source>
        <dbReference type="Proteomes" id="UP000515663"/>
    </source>
</evidence>
<dbReference type="Gene3D" id="3.40.710.10">
    <property type="entry name" value="DD-peptidase/beta-lactamase superfamily"/>
    <property type="match status" value="2"/>
</dbReference>
<comment type="similarity">
    <text evidence="1">Belongs to the peptidase S13 family.</text>
</comment>
<dbReference type="PANTHER" id="PTHR30023:SF0">
    <property type="entry name" value="PENICILLIN-SENSITIVE CARBOXYPEPTIDASE A"/>
    <property type="match status" value="1"/>
</dbReference>
<keyword evidence="6" id="KW-1185">Reference proteome</keyword>
<organism evidence="5 6">
    <name type="scientific">Gordonia jinghuaiqii</name>
    <dbReference type="NCBI Taxonomy" id="2758710"/>
    <lineage>
        <taxon>Bacteria</taxon>
        <taxon>Bacillati</taxon>
        <taxon>Actinomycetota</taxon>
        <taxon>Actinomycetes</taxon>
        <taxon>Mycobacteriales</taxon>
        <taxon>Gordoniaceae</taxon>
        <taxon>Gordonia</taxon>
    </lineage>
</organism>
<dbReference type="AlphaFoldDB" id="A0A7D7LQN8"/>
<dbReference type="InterPro" id="IPR000667">
    <property type="entry name" value="Peptidase_S13"/>
</dbReference>
<dbReference type="KEGG" id="gji:H1R19_19040"/>
<dbReference type="GO" id="GO:0006508">
    <property type="term" value="P:proteolysis"/>
    <property type="evidence" value="ECO:0007669"/>
    <property type="project" value="InterPro"/>
</dbReference>
<keyword evidence="2 5" id="KW-0378">Hydrolase</keyword>
<sequence length="488" mass="50078">MPSGSPPTVQRERPGGFVGAPTRPASTSAASTSTGGRRGRKLLWWTIAAVVILALASTAAVVVALRVDRDPALPPGIPPQPAAIAVDPLIDPVAATAPAPTPTGVIRAITPALRDPALGELTGMITDSLTGQVLWTRNPQRPRIPASNAKVLSAAAFLDAMPHDQRLTTTVIAGADGQVILRGAGDPTLSAQPADADTFYTDPARIADLADQIRRTELPVTSVAVDLGAFSGPTMDSTWDRRDITGGDIAPIESLMIDGARLEPLDEYSPRSPTPGIMAGEALAAALGVDGPVTETTAPTGDRVIAEVESAPLVTRVNDMLRHSDNVLAESLAVELSVYRGGPPTHAGGVDAVEQVLSSMFPEQWPGTTLRDASGISYANRTTPALLDAVMTAASGPGKPALRPMLDGLPIAAGTGTLADRFGATNPGAGWVRAKTGTLTGVSSLTGIVQTIDGRVLSFALMSGGTSPADARPALDAVVGQLRECGCR</sequence>
<keyword evidence="4" id="KW-0472">Membrane</keyword>
<feature type="compositionally biased region" description="Low complexity" evidence="3">
    <location>
        <begin position="19"/>
        <end position="35"/>
    </location>
</feature>
<evidence type="ECO:0000256" key="2">
    <source>
        <dbReference type="ARBA" id="ARBA00022801"/>
    </source>
</evidence>
<dbReference type="EC" id="3.4.16.4" evidence="5"/>
<protein>
    <submittedName>
        <fullName evidence="5">D-alanyl-D-alanine carboxypeptidase/D-alanyl-D-alanine-endopeptidase</fullName>
        <ecNumber evidence="5">3.4.16.4</ecNumber>
    </submittedName>
</protein>
<dbReference type="EMBL" id="CP059491">
    <property type="protein sequence ID" value="QMT00943.1"/>
    <property type="molecule type" value="Genomic_DNA"/>
</dbReference>
<name>A0A7D7LQN8_9ACTN</name>
<dbReference type="Pfam" id="PF02113">
    <property type="entry name" value="Peptidase_S13"/>
    <property type="match status" value="2"/>
</dbReference>
<dbReference type="Proteomes" id="UP000515663">
    <property type="component" value="Chromosome"/>
</dbReference>
<keyword evidence="4" id="KW-1133">Transmembrane helix</keyword>
<dbReference type="NCBIfam" id="TIGR00666">
    <property type="entry name" value="PBP4"/>
    <property type="match status" value="1"/>
</dbReference>
<accession>A0A7D7LQN8</accession>
<reference evidence="6" key="1">
    <citation type="submission" date="2020-07" db="EMBL/GenBank/DDBJ databases">
        <title>novel species isolated from the respiratory tract of Marmot.</title>
        <authorList>
            <person name="Zhang G."/>
        </authorList>
    </citation>
    <scope>NUCLEOTIDE SEQUENCE [LARGE SCALE GENOMIC DNA]</scope>
    <source>
        <strain evidence="6">686</strain>
    </source>
</reference>
<proteinExistence type="inferred from homology"/>
<keyword evidence="4" id="KW-0812">Transmembrane</keyword>
<evidence type="ECO:0000313" key="5">
    <source>
        <dbReference type="EMBL" id="QMT00943.1"/>
    </source>
</evidence>
<dbReference type="SUPFAM" id="SSF56601">
    <property type="entry name" value="beta-lactamase/transpeptidase-like"/>
    <property type="match status" value="1"/>
</dbReference>
<evidence type="ECO:0000256" key="4">
    <source>
        <dbReference type="SAM" id="Phobius"/>
    </source>
</evidence>
<feature type="region of interest" description="Disordered" evidence="3">
    <location>
        <begin position="1"/>
        <end position="36"/>
    </location>
</feature>
<feature type="transmembrane region" description="Helical" evidence="4">
    <location>
        <begin position="42"/>
        <end position="65"/>
    </location>
</feature>
<dbReference type="GO" id="GO:0009002">
    <property type="term" value="F:serine-type D-Ala-D-Ala carboxypeptidase activity"/>
    <property type="evidence" value="ECO:0007669"/>
    <property type="project" value="UniProtKB-EC"/>
</dbReference>
<dbReference type="PRINTS" id="PR00922">
    <property type="entry name" value="DADACBPTASE3"/>
</dbReference>